<protein>
    <recommendedName>
        <fullName evidence="3">Endonuclease/exonuclease/phosphatase</fullName>
    </recommendedName>
</protein>
<dbReference type="OrthoDB" id="2417874at2759"/>
<name>A0A4V1J1N9_9FUNG</name>
<evidence type="ECO:0000313" key="1">
    <source>
        <dbReference type="EMBL" id="RKP25719.1"/>
    </source>
</evidence>
<dbReference type="EMBL" id="KZ989642">
    <property type="protein sequence ID" value="RKP25719.1"/>
    <property type="molecule type" value="Genomic_DNA"/>
</dbReference>
<evidence type="ECO:0008006" key="3">
    <source>
        <dbReference type="Google" id="ProtNLM"/>
    </source>
</evidence>
<dbReference type="Proteomes" id="UP000278143">
    <property type="component" value="Unassembled WGS sequence"/>
</dbReference>
<dbReference type="AlphaFoldDB" id="A0A4V1J1N9"/>
<gene>
    <name evidence="1" type="ORF">SYNPS1DRAFT_4584</name>
</gene>
<evidence type="ECO:0000313" key="2">
    <source>
        <dbReference type="Proteomes" id="UP000278143"/>
    </source>
</evidence>
<keyword evidence="2" id="KW-1185">Reference proteome</keyword>
<feature type="non-terminal residue" evidence="1">
    <location>
        <position position="237"/>
    </location>
</feature>
<organism evidence="1 2">
    <name type="scientific">Syncephalis pseudoplumigaleata</name>
    <dbReference type="NCBI Taxonomy" id="1712513"/>
    <lineage>
        <taxon>Eukaryota</taxon>
        <taxon>Fungi</taxon>
        <taxon>Fungi incertae sedis</taxon>
        <taxon>Zoopagomycota</taxon>
        <taxon>Zoopagomycotina</taxon>
        <taxon>Zoopagomycetes</taxon>
        <taxon>Zoopagales</taxon>
        <taxon>Piptocephalidaceae</taxon>
        <taxon>Syncephalis</taxon>
    </lineage>
</organism>
<sequence length="237" mass="27389">SRLDYLFVSTPFLSACDPPEVSPCPFSDHDLVSSALLLAHEAPHGPGAWRLDTVLLSDEPFIEEISHYLESALQPTDNEKLRDLWDTAKLVIADKARHRLASIRWNSQYYSQVLHARWRFISHNPPPAADEVAFNKWLEEKERLKSEYADIITRTAKRNAATRCANWIELGERPTSYFFKRYKIQLSYSHMESVRDEDGVPTATMEDTLRATRHFYERLYSPGQIDQEAQNTLIAHL</sequence>
<accession>A0A4V1J1N9</accession>
<reference evidence="2" key="1">
    <citation type="journal article" date="2018" name="Nat. Microbiol.">
        <title>Leveraging single-cell genomics to expand the fungal tree of life.</title>
        <authorList>
            <person name="Ahrendt S.R."/>
            <person name="Quandt C.A."/>
            <person name="Ciobanu D."/>
            <person name="Clum A."/>
            <person name="Salamov A."/>
            <person name="Andreopoulos B."/>
            <person name="Cheng J.F."/>
            <person name="Woyke T."/>
            <person name="Pelin A."/>
            <person name="Henrissat B."/>
            <person name="Reynolds N.K."/>
            <person name="Benny G.L."/>
            <person name="Smith M.E."/>
            <person name="James T.Y."/>
            <person name="Grigoriev I.V."/>
        </authorList>
    </citation>
    <scope>NUCLEOTIDE SEQUENCE [LARGE SCALE GENOMIC DNA]</scope>
    <source>
        <strain evidence="2">Benny S71-1</strain>
    </source>
</reference>
<feature type="non-terminal residue" evidence="1">
    <location>
        <position position="1"/>
    </location>
</feature>
<proteinExistence type="predicted"/>